<keyword evidence="3" id="KW-1185">Reference proteome</keyword>
<feature type="region of interest" description="Disordered" evidence="1">
    <location>
        <begin position="1"/>
        <end position="22"/>
    </location>
</feature>
<organism evidence="2 3">
    <name type="scientific">Frankia alni (strain DSM 45986 / CECT 9034 / ACN14a)</name>
    <dbReference type="NCBI Taxonomy" id="326424"/>
    <lineage>
        <taxon>Bacteria</taxon>
        <taxon>Bacillati</taxon>
        <taxon>Actinomycetota</taxon>
        <taxon>Actinomycetes</taxon>
        <taxon>Frankiales</taxon>
        <taxon>Frankiaceae</taxon>
        <taxon>Frankia</taxon>
    </lineage>
</organism>
<dbReference type="KEGG" id="fal:FRAAL0470"/>
<dbReference type="AlphaFoldDB" id="Q0RTF4"/>
<evidence type="ECO:0000313" key="2">
    <source>
        <dbReference type="EMBL" id="CAJ59145.1"/>
    </source>
</evidence>
<reference evidence="2 3" key="1">
    <citation type="journal article" date="2007" name="Genome Res.">
        <title>Genome characteristics of facultatively symbiotic Frankia sp. strains reflect host range and host plant biogeography.</title>
        <authorList>
            <person name="Normand P."/>
            <person name="Lapierre P."/>
            <person name="Tisa L.S."/>
            <person name="Gogarten J.P."/>
            <person name="Alloisio N."/>
            <person name="Bagnarol E."/>
            <person name="Bassi C.A."/>
            <person name="Berry A.M."/>
            <person name="Bickhart D.M."/>
            <person name="Choisne N."/>
            <person name="Couloux A."/>
            <person name="Cournoyer B."/>
            <person name="Cruveiller S."/>
            <person name="Daubin V."/>
            <person name="Demange N."/>
            <person name="Francino M.P."/>
            <person name="Goltsman E."/>
            <person name="Huang Y."/>
            <person name="Kopp O.R."/>
            <person name="Labarre L."/>
            <person name="Lapidus A."/>
            <person name="Lavire C."/>
            <person name="Marechal J."/>
            <person name="Martinez M."/>
            <person name="Mastronunzio J.E."/>
            <person name="Mullin B.C."/>
            <person name="Niemann J."/>
            <person name="Pujic P."/>
            <person name="Rawnsley T."/>
            <person name="Rouy Z."/>
            <person name="Schenowitz C."/>
            <person name="Sellstedt A."/>
            <person name="Tavares F."/>
            <person name="Tomkins J.P."/>
            <person name="Vallenet D."/>
            <person name="Valverde C."/>
            <person name="Wall L.G."/>
            <person name="Wang Y."/>
            <person name="Medigue C."/>
            <person name="Benson D.R."/>
        </authorList>
    </citation>
    <scope>NUCLEOTIDE SEQUENCE [LARGE SCALE GENOMIC DNA]</scope>
    <source>
        <strain evidence="3">DSM 45986 / CECT 9034 / ACN14a</strain>
    </source>
</reference>
<dbReference type="HOGENOM" id="CLU_1701662_0_0_11"/>
<protein>
    <submittedName>
        <fullName evidence="2">Uncharacterized protein</fullName>
    </submittedName>
</protein>
<dbReference type="STRING" id="326424.FRAAL0470"/>
<evidence type="ECO:0000256" key="1">
    <source>
        <dbReference type="SAM" id="MobiDB-lite"/>
    </source>
</evidence>
<dbReference type="EMBL" id="CT573213">
    <property type="protein sequence ID" value="CAJ59145.1"/>
    <property type="molecule type" value="Genomic_DNA"/>
</dbReference>
<evidence type="ECO:0000313" key="3">
    <source>
        <dbReference type="Proteomes" id="UP000000657"/>
    </source>
</evidence>
<gene>
    <name evidence="2" type="ordered locus">FRAAL0470</name>
</gene>
<name>Q0RTF4_FRAAA</name>
<accession>Q0RTF4</accession>
<proteinExistence type="predicted"/>
<dbReference type="Proteomes" id="UP000000657">
    <property type="component" value="Chromosome"/>
</dbReference>
<sequence>MPVTTTTAPEPAAKAPGRPRLTAPQAAAARQLVDFATALPVSPDARLLALTLAVRAVRDGQANLTSMDLRRYPDPHGVLGELATGGWIVGDDLGRIVDADPAEAFRLQAAGFAGLVDPPMGTLMRSRVSGWITRTLAAKPLKKPTPPAGSPPSP</sequence>
<feature type="compositionally biased region" description="Low complexity" evidence="1">
    <location>
        <begin position="1"/>
        <end position="16"/>
    </location>
</feature>